<dbReference type="OrthoDB" id="1918432at2759"/>
<dbReference type="PIRSF" id="PIRSF037913">
    <property type="entry name" value="His_deacetylse_1"/>
    <property type="match status" value="1"/>
</dbReference>
<keyword evidence="7" id="KW-0805">Transcription regulation</keyword>
<dbReference type="EC" id="3.5.1.98" evidence="2 7"/>
<feature type="binding site" evidence="9">
    <location>
        <position position="303"/>
    </location>
    <ligand>
        <name>substrate</name>
    </ligand>
</feature>
<dbReference type="GO" id="GO:0000118">
    <property type="term" value="C:histone deacetylase complex"/>
    <property type="evidence" value="ECO:0007669"/>
    <property type="project" value="UniProtKB-ARBA"/>
</dbReference>
<dbReference type="GO" id="GO:0040029">
    <property type="term" value="P:epigenetic regulation of gene expression"/>
    <property type="evidence" value="ECO:0007669"/>
    <property type="project" value="TreeGrafter"/>
</dbReference>
<keyword evidence="13" id="KW-1185">Reference proteome</keyword>
<keyword evidence="5 7" id="KW-0156">Chromatin regulator</keyword>
<organism evidence="12 13">
    <name type="scientific">Rhamnella rubrinervis</name>
    <dbReference type="NCBI Taxonomy" id="2594499"/>
    <lineage>
        <taxon>Eukaryota</taxon>
        <taxon>Viridiplantae</taxon>
        <taxon>Streptophyta</taxon>
        <taxon>Embryophyta</taxon>
        <taxon>Tracheophyta</taxon>
        <taxon>Spermatophyta</taxon>
        <taxon>Magnoliopsida</taxon>
        <taxon>eudicotyledons</taxon>
        <taxon>Gunneridae</taxon>
        <taxon>Pentapetalae</taxon>
        <taxon>rosids</taxon>
        <taxon>fabids</taxon>
        <taxon>Rosales</taxon>
        <taxon>Rhamnaceae</taxon>
        <taxon>rhamnoid group</taxon>
        <taxon>Rhamneae</taxon>
        <taxon>Rhamnella</taxon>
    </lineage>
</organism>
<dbReference type="SUPFAM" id="SSF52768">
    <property type="entry name" value="Arginase/deacetylase"/>
    <property type="match status" value="1"/>
</dbReference>
<accession>A0A8K0MSC4</accession>
<evidence type="ECO:0000256" key="5">
    <source>
        <dbReference type="ARBA" id="ARBA00022853"/>
    </source>
</evidence>
<evidence type="ECO:0000256" key="8">
    <source>
        <dbReference type="PIRSR" id="PIRSR037913-1"/>
    </source>
</evidence>
<feature type="active site" description="Proton acceptor" evidence="8">
    <location>
        <position position="140"/>
    </location>
</feature>
<keyword evidence="3" id="KW-0678">Repressor</keyword>
<feature type="binding site" evidence="10">
    <location>
        <position position="177"/>
    </location>
    <ligand>
        <name>a divalent metal cation</name>
        <dbReference type="ChEBI" id="CHEBI:60240"/>
    </ligand>
</feature>
<proteinExistence type="inferred from homology"/>
<dbReference type="PANTHER" id="PTHR10625:SF10">
    <property type="entry name" value="HISTONE DEACETYLASE HDAC1"/>
    <property type="match status" value="1"/>
</dbReference>
<evidence type="ECO:0000313" key="13">
    <source>
        <dbReference type="Proteomes" id="UP000796880"/>
    </source>
</evidence>
<dbReference type="Pfam" id="PF00850">
    <property type="entry name" value="Hist_deacetyl"/>
    <property type="match status" value="1"/>
</dbReference>
<dbReference type="GO" id="GO:0046872">
    <property type="term" value="F:metal ion binding"/>
    <property type="evidence" value="ECO:0007669"/>
    <property type="project" value="UniProtKB-KW"/>
</dbReference>
<dbReference type="InterPro" id="IPR000286">
    <property type="entry name" value="HDACs"/>
</dbReference>
<dbReference type="PANTHER" id="PTHR10625">
    <property type="entry name" value="HISTONE DEACETYLASE HDAC1-RELATED"/>
    <property type="match status" value="1"/>
</dbReference>
<sequence length="469" mass="52495">MASSSHERRRKVSYFYEPQIAHYFYGPDHPMKPIRIQMAHHLISRYELLPHMEVYRPLSITKEDLCAFHAENYVDFLSTASLETPARVLGQFGMGTGDCPPFPGLFDFCTASAGGSIGGAVKLNNAESDIAINWAGGLHHGKRCSASGFCYVNDIVLAILELLKVYGRVLYVDVDVHHGDGVEEAFYHTDRVMTVSFHQFEERFFPGSGYINQTGVGCGKDYAINVPLAQGINDECFVDLFLSIMSKVMEVYKPEAVVLQSGADSLAGDVLGAFNLTTKGHAECLRFLRSYNIPLLLLGGGGYNIGNVARCWCYETAVALDIEPNGILPDNYFSRFLESNLLHIEPDKKLDDQNKPKDIEKIKVMIMEQLRRLRHAPSVGFHTAAQVFKFPEMGEEDMDQSKCGVRIWNGEPCPDILTDKVHYQDYCLILEDNSSKVLRRGPKNAREAVKHFGKVPGLPKPYVRDAIRT</sequence>
<keyword evidence="4 7" id="KW-0378">Hydrolase</keyword>
<comment type="cofactor">
    <cofactor evidence="1">
        <name>Zn(2+)</name>
        <dbReference type="ChEBI" id="CHEBI:29105"/>
    </cofactor>
</comment>
<feature type="binding site" evidence="9">
    <location>
        <position position="98"/>
    </location>
    <ligand>
        <name>substrate</name>
    </ligand>
</feature>
<gene>
    <name evidence="12" type="ORF">FNV43_RR00879</name>
</gene>
<feature type="domain" description="Histone deacetylase" evidence="11">
    <location>
        <begin position="29"/>
        <end position="317"/>
    </location>
</feature>
<dbReference type="PRINTS" id="PR01271">
    <property type="entry name" value="HISDACETLASE"/>
</dbReference>
<keyword evidence="10" id="KW-0479">Metal-binding</keyword>
<dbReference type="InterPro" id="IPR037138">
    <property type="entry name" value="His_deacetylse_dom_sf"/>
</dbReference>
<dbReference type="InterPro" id="IPR023696">
    <property type="entry name" value="Ureohydrolase_dom_sf"/>
</dbReference>
<evidence type="ECO:0000256" key="3">
    <source>
        <dbReference type="ARBA" id="ARBA00022491"/>
    </source>
</evidence>
<evidence type="ECO:0000256" key="4">
    <source>
        <dbReference type="ARBA" id="ARBA00022801"/>
    </source>
</evidence>
<comment type="similarity">
    <text evidence="7">Belongs to the histone deacetylase family. HD Type 1 subfamily.</text>
</comment>
<comment type="caution">
    <text evidence="12">The sequence shown here is derived from an EMBL/GenBank/DDBJ whole genome shotgun (WGS) entry which is preliminary data.</text>
</comment>
<dbReference type="Proteomes" id="UP000796880">
    <property type="component" value="Unassembled WGS sequence"/>
</dbReference>
<feature type="binding site" evidence="10">
    <location>
        <position position="264"/>
    </location>
    <ligand>
        <name>a divalent metal cation</name>
        <dbReference type="ChEBI" id="CHEBI:60240"/>
    </ligand>
</feature>
<evidence type="ECO:0000256" key="1">
    <source>
        <dbReference type="ARBA" id="ARBA00001947"/>
    </source>
</evidence>
<dbReference type="AlphaFoldDB" id="A0A8K0MSC4"/>
<feature type="binding site" evidence="10">
    <location>
        <position position="175"/>
    </location>
    <ligand>
        <name>a divalent metal cation</name>
        <dbReference type="ChEBI" id="CHEBI:60240"/>
    </ligand>
</feature>
<evidence type="ECO:0000313" key="12">
    <source>
        <dbReference type="EMBL" id="KAF3456229.1"/>
    </source>
</evidence>
<evidence type="ECO:0000256" key="10">
    <source>
        <dbReference type="PIRSR" id="PIRSR037913-3"/>
    </source>
</evidence>
<reference evidence="12" key="1">
    <citation type="submission" date="2020-03" db="EMBL/GenBank/DDBJ databases">
        <title>A high-quality chromosome-level genome assembly of a woody plant with both climbing and erect habits, Rhamnella rubrinervis.</title>
        <authorList>
            <person name="Lu Z."/>
            <person name="Yang Y."/>
            <person name="Zhu X."/>
            <person name="Sun Y."/>
        </authorList>
    </citation>
    <scope>NUCLEOTIDE SEQUENCE</scope>
    <source>
        <strain evidence="12">BYM</strain>
        <tissue evidence="12">Leaf</tissue>
    </source>
</reference>
<keyword evidence="7" id="KW-0804">Transcription</keyword>
<comment type="catalytic activity">
    <reaction evidence="6 7">
        <text>N(6)-acetyl-L-lysyl-[histone] + H2O = L-lysyl-[histone] + acetate</text>
        <dbReference type="Rhea" id="RHEA:58196"/>
        <dbReference type="Rhea" id="RHEA-COMP:9845"/>
        <dbReference type="Rhea" id="RHEA-COMP:11338"/>
        <dbReference type="ChEBI" id="CHEBI:15377"/>
        <dbReference type="ChEBI" id="CHEBI:29969"/>
        <dbReference type="ChEBI" id="CHEBI:30089"/>
        <dbReference type="ChEBI" id="CHEBI:61930"/>
        <dbReference type="EC" id="3.5.1.98"/>
    </reaction>
</comment>
<dbReference type="InterPro" id="IPR003084">
    <property type="entry name" value="HDAC_I/II"/>
</dbReference>
<evidence type="ECO:0000256" key="7">
    <source>
        <dbReference type="PIRNR" id="PIRNR037913"/>
    </source>
</evidence>
<dbReference type="InterPro" id="IPR023801">
    <property type="entry name" value="His_deacetylse_dom"/>
</dbReference>
<dbReference type="CDD" id="cd09991">
    <property type="entry name" value="HDAC_classI"/>
    <property type="match status" value="1"/>
</dbReference>
<comment type="subcellular location">
    <subcellularLocation>
        <location evidence="7">Nucleus</location>
    </subcellularLocation>
</comment>
<dbReference type="EMBL" id="VOIH02000001">
    <property type="protein sequence ID" value="KAF3456229.1"/>
    <property type="molecule type" value="Genomic_DNA"/>
</dbReference>
<dbReference type="PRINTS" id="PR01270">
    <property type="entry name" value="HDASUPER"/>
</dbReference>
<name>A0A8K0MSC4_9ROSA</name>
<evidence type="ECO:0000256" key="6">
    <source>
        <dbReference type="ARBA" id="ARBA00048287"/>
    </source>
</evidence>
<evidence type="ECO:0000259" key="11">
    <source>
        <dbReference type="Pfam" id="PF00850"/>
    </source>
</evidence>
<dbReference type="GO" id="GO:0141221">
    <property type="term" value="F:histone deacetylase activity, hydrolytic mechanism"/>
    <property type="evidence" value="ECO:0007669"/>
    <property type="project" value="UniProtKB-EC"/>
</dbReference>
<dbReference type="Gene3D" id="3.40.800.20">
    <property type="entry name" value="Histone deacetylase domain"/>
    <property type="match status" value="1"/>
</dbReference>
<keyword evidence="7" id="KW-0539">Nucleus</keyword>
<evidence type="ECO:0000256" key="2">
    <source>
        <dbReference type="ARBA" id="ARBA00012111"/>
    </source>
</evidence>
<evidence type="ECO:0000256" key="9">
    <source>
        <dbReference type="PIRSR" id="PIRSR037913-2"/>
    </source>
</evidence>
<protein>
    <recommendedName>
        <fullName evidence="2 7">Histone deacetylase</fullName>
        <ecNumber evidence="2 7">3.5.1.98</ecNumber>
    </recommendedName>
</protein>
<feature type="binding site" evidence="9">
    <location>
        <position position="148"/>
    </location>
    <ligand>
        <name>substrate</name>
    </ligand>
</feature>